<evidence type="ECO:0000256" key="2">
    <source>
        <dbReference type="ARBA" id="ARBA00007330"/>
    </source>
</evidence>
<evidence type="ECO:0000256" key="1">
    <source>
        <dbReference type="ARBA" id="ARBA00001974"/>
    </source>
</evidence>
<dbReference type="EMBL" id="BAAANL010000001">
    <property type="protein sequence ID" value="GAA1849191.1"/>
    <property type="molecule type" value="Genomic_DNA"/>
</dbReference>
<feature type="domain" description="Alpha-glycerophosphate oxidase C-terminal" evidence="8">
    <location>
        <begin position="452"/>
        <end position="577"/>
    </location>
</feature>
<accession>A0ABN2N239</accession>
<dbReference type="InterPro" id="IPR006076">
    <property type="entry name" value="FAD-dep_OxRdtase"/>
</dbReference>
<dbReference type="SUPFAM" id="SSF54373">
    <property type="entry name" value="FAD-linked reductases, C-terminal domain"/>
    <property type="match status" value="1"/>
</dbReference>
<keyword evidence="10" id="KW-1185">Reference proteome</keyword>
<dbReference type="Gene3D" id="3.50.50.60">
    <property type="entry name" value="FAD/NAD(P)-binding domain"/>
    <property type="match status" value="1"/>
</dbReference>
<keyword evidence="4" id="KW-0274">FAD</keyword>
<evidence type="ECO:0000313" key="9">
    <source>
        <dbReference type="EMBL" id="GAA1849191.1"/>
    </source>
</evidence>
<keyword evidence="3 6" id="KW-0285">Flavoprotein</keyword>
<dbReference type="PROSITE" id="PS00978">
    <property type="entry name" value="FAD_G3PDH_2"/>
    <property type="match status" value="1"/>
</dbReference>
<evidence type="ECO:0000256" key="4">
    <source>
        <dbReference type="ARBA" id="ARBA00022827"/>
    </source>
</evidence>
<dbReference type="InterPro" id="IPR031656">
    <property type="entry name" value="DAO_C"/>
</dbReference>
<dbReference type="EC" id="1.1.5.3" evidence="6"/>
<organism evidence="9 10">
    <name type="scientific">Myceligenerans crystallogenes</name>
    <dbReference type="NCBI Taxonomy" id="316335"/>
    <lineage>
        <taxon>Bacteria</taxon>
        <taxon>Bacillati</taxon>
        <taxon>Actinomycetota</taxon>
        <taxon>Actinomycetes</taxon>
        <taxon>Micrococcales</taxon>
        <taxon>Promicromonosporaceae</taxon>
        <taxon>Myceligenerans</taxon>
    </lineage>
</organism>
<evidence type="ECO:0000256" key="5">
    <source>
        <dbReference type="ARBA" id="ARBA00023002"/>
    </source>
</evidence>
<feature type="domain" description="FAD dependent oxidoreductase" evidence="7">
    <location>
        <begin position="65"/>
        <end position="432"/>
    </location>
</feature>
<gene>
    <name evidence="9" type="ORF">GCM10009751_01780</name>
</gene>
<comment type="similarity">
    <text evidence="2 6">Belongs to the FAD-dependent glycerol-3-phosphate dehydrogenase family.</text>
</comment>
<reference evidence="9 10" key="1">
    <citation type="journal article" date="2019" name="Int. J. Syst. Evol. Microbiol.">
        <title>The Global Catalogue of Microorganisms (GCM) 10K type strain sequencing project: providing services to taxonomists for standard genome sequencing and annotation.</title>
        <authorList>
            <consortium name="The Broad Institute Genomics Platform"/>
            <consortium name="The Broad Institute Genome Sequencing Center for Infectious Disease"/>
            <person name="Wu L."/>
            <person name="Ma J."/>
        </authorList>
    </citation>
    <scope>NUCLEOTIDE SEQUENCE [LARGE SCALE GENOMIC DNA]</scope>
    <source>
        <strain evidence="9 10">JCM 14326</strain>
    </source>
</reference>
<dbReference type="PANTHER" id="PTHR11985">
    <property type="entry name" value="GLYCEROL-3-PHOSPHATE DEHYDROGENASE"/>
    <property type="match status" value="1"/>
</dbReference>
<evidence type="ECO:0000256" key="6">
    <source>
        <dbReference type="RuleBase" id="RU361217"/>
    </source>
</evidence>
<evidence type="ECO:0000259" key="7">
    <source>
        <dbReference type="Pfam" id="PF01266"/>
    </source>
</evidence>
<evidence type="ECO:0000313" key="10">
    <source>
        <dbReference type="Proteomes" id="UP001501094"/>
    </source>
</evidence>
<name>A0ABN2N239_9MICO</name>
<dbReference type="PRINTS" id="PR01001">
    <property type="entry name" value="FADG3PDH"/>
</dbReference>
<dbReference type="Pfam" id="PF16901">
    <property type="entry name" value="DAO_C"/>
    <property type="match status" value="1"/>
</dbReference>
<dbReference type="InterPro" id="IPR036188">
    <property type="entry name" value="FAD/NAD-bd_sf"/>
</dbReference>
<proteinExistence type="inferred from homology"/>
<evidence type="ECO:0000259" key="8">
    <source>
        <dbReference type="Pfam" id="PF16901"/>
    </source>
</evidence>
<protein>
    <recommendedName>
        <fullName evidence="6">Glycerol-3-phosphate dehydrogenase</fullName>
        <ecNumber evidence="6">1.1.5.3</ecNumber>
    </recommendedName>
</protein>
<evidence type="ECO:0000256" key="3">
    <source>
        <dbReference type="ARBA" id="ARBA00022630"/>
    </source>
</evidence>
<keyword evidence="5 6" id="KW-0560">Oxidoreductase</keyword>
<comment type="catalytic activity">
    <reaction evidence="6">
        <text>a quinone + sn-glycerol 3-phosphate = dihydroxyacetone phosphate + a quinol</text>
        <dbReference type="Rhea" id="RHEA:18977"/>
        <dbReference type="ChEBI" id="CHEBI:24646"/>
        <dbReference type="ChEBI" id="CHEBI:57597"/>
        <dbReference type="ChEBI" id="CHEBI:57642"/>
        <dbReference type="ChEBI" id="CHEBI:132124"/>
        <dbReference type="EC" id="1.1.5.3"/>
    </reaction>
</comment>
<dbReference type="Gene3D" id="3.30.9.10">
    <property type="entry name" value="D-Amino Acid Oxidase, subunit A, domain 2"/>
    <property type="match status" value="1"/>
</dbReference>
<dbReference type="Pfam" id="PF01266">
    <property type="entry name" value="DAO"/>
    <property type="match status" value="1"/>
</dbReference>
<dbReference type="InterPro" id="IPR038299">
    <property type="entry name" value="DAO_C_sf"/>
</dbReference>
<dbReference type="InterPro" id="IPR000447">
    <property type="entry name" value="G3P_DH_FAD-dep"/>
</dbReference>
<dbReference type="PANTHER" id="PTHR11985:SF31">
    <property type="entry name" value="GLYCEROL-3-PHOSPHATE DEHYDROGENASE 2"/>
    <property type="match status" value="1"/>
</dbReference>
<dbReference type="Gene3D" id="1.10.8.870">
    <property type="entry name" value="Alpha-glycerophosphate oxidase, cap domain"/>
    <property type="match status" value="1"/>
</dbReference>
<comment type="cofactor">
    <cofactor evidence="1 6">
        <name>FAD</name>
        <dbReference type="ChEBI" id="CHEBI:57692"/>
    </cofactor>
</comment>
<dbReference type="PROSITE" id="PS00977">
    <property type="entry name" value="FAD_G3PDH_1"/>
    <property type="match status" value="1"/>
</dbReference>
<comment type="caution">
    <text evidence="9">The sequence shown here is derived from an EMBL/GenBank/DDBJ whole genome shotgun (WGS) entry which is preliminary data.</text>
</comment>
<dbReference type="Proteomes" id="UP001501094">
    <property type="component" value="Unassembled WGS sequence"/>
</dbReference>
<dbReference type="SUPFAM" id="SSF51905">
    <property type="entry name" value="FAD/NAD(P)-binding domain"/>
    <property type="match status" value="1"/>
</dbReference>
<sequence length="622" mass="67243">MARTSAGRAGRMFTVTPPTVRAYLLHLPTPRGGLGNMASTRLTAESREQALATLAASTEIATELDVLVIGGGVTGAGIALDAVTRGLSTALVEAQDWAQGTSSRSSKLVHGGLRYLQMLDFELVHEALTERDLLLRELAPHLVRPVPFLYPLEHRVWERAYVGAGIAMYDILATLTPGRRPMPFHRHLTKGQMEAKFPDLAHDAAVGAVQYWDASVDDARLVTTLVRTAASYGAYVASRTQVVSLTQGSTGAVNGAVVVDLETGREITVRARAVINATGVWTEETQELAGQPDSPAGGLRVLASKGIHLVVPRDRIRGHVGLILQTEKSVLFVIPWSRYWIIGTTDTPWRLQPEKPVATSADVDYVLEHANAVLAHPLTREDIIGTYAGLRPLLQPGTKAGTSSAKVSREHTVASPTAGLTVIAGGKLTTYRVMAKDAVDFAIGQRAAALPSITHQIPLTGAIGLKAVQRQARAWSKRFGWRPPMVDHLLHRYGSNLTDLVELCEADPGLAAPLANAPAYLRAEVHHAVSHEGALHLEDVLAHRTRLIYEVQDRGVAAAQEVADIVGPLLGWDDATREREIETWHSRVEAELEALRAPDDETAEHLMEEAEEVAPMRPLGQA</sequence>